<dbReference type="InterPro" id="IPR029063">
    <property type="entry name" value="SAM-dependent_MTases_sf"/>
</dbReference>
<dbReference type="Gene3D" id="3.40.50.150">
    <property type="entry name" value="Vaccinia Virus protein VP39"/>
    <property type="match status" value="1"/>
</dbReference>
<dbReference type="Proteomes" id="UP001259572">
    <property type="component" value="Unassembled WGS sequence"/>
</dbReference>
<dbReference type="EMBL" id="JAVUPU010000002">
    <property type="protein sequence ID" value="MDT9598013.1"/>
    <property type="molecule type" value="Genomic_DNA"/>
</dbReference>
<feature type="domain" description="Methyltransferase type 11" evidence="1">
    <location>
        <begin position="40"/>
        <end position="122"/>
    </location>
</feature>
<dbReference type="Pfam" id="PF08241">
    <property type="entry name" value="Methyltransf_11"/>
    <property type="match status" value="1"/>
</dbReference>
<evidence type="ECO:0000313" key="3">
    <source>
        <dbReference type="Proteomes" id="UP001259572"/>
    </source>
</evidence>
<name>A0ABU3Q3L8_9SPHN</name>
<keyword evidence="2" id="KW-0808">Transferase</keyword>
<accession>A0ABU3Q3L8</accession>
<evidence type="ECO:0000313" key="2">
    <source>
        <dbReference type="EMBL" id="MDT9598013.1"/>
    </source>
</evidence>
<proteinExistence type="predicted"/>
<dbReference type="EC" id="2.1.-.-" evidence="2"/>
<comment type="caution">
    <text evidence="2">The sequence shown here is derived from an EMBL/GenBank/DDBJ whole genome shotgun (WGS) entry which is preliminary data.</text>
</comment>
<dbReference type="GO" id="GO:0008168">
    <property type="term" value="F:methyltransferase activity"/>
    <property type="evidence" value="ECO:0007669"/>
    <property type="project" value="UniProtKB-KW"/>
</dbReference>
<protein>
    <submittedName>
        <fullName evidence="2">Class I SAM-dependent methyltransferase</fullName>
        <ecNumber evidence="2">2.1.-.-</ecNumber>
    </submittedName>
</protein>
<dbReference type="GO" id="GO:0032259">
    <property type="term" value="P:methylation"/>
    <property type="evidence" value="ECO:0007669"/>
    <property type="project" value="UniProtKB-KW"/>
</dbReference>
<dbReference type="SUPFAM" id="SSF53335">
    <property type="entry name" value="S-adenosyl-L-methionine-dependent methyltransferases"/>
    <property type="match status" value="1"/>
</dbReference>
<sequence>MIVPGSKEHNLGNRFRRRRMAKFLELVEPVRARKTVRILDVGGTAAYWRALPALYGLPGVEITVVNLDQPESSEANLELRAGNACDLPFADGTFDIVHSNSVIEHVGHWTEMERMAAEVRRLAPSHFIQTPNIGFPIEPHFKLPFVHWMPEQARIRALQMTGRLGGDIDAGAATRAVQRISLLSASQFSFLFPESRIWKERVAGFTKSLVAIR</sequence>
<dbReference type="InterPro" id="IPR013216">
    <property type="entry name" value="Methyltransf_11"/>
</dbReference>
<reference evidence="2 3" key="1">
    <citation type="submission" date="2023-05" db="EMBL/GenBank/DDBJ databases">
        <authorList>
            <person name="Guo Y."/>
        </authorList>
    </citation>
    <scope>NUCLEOTIDE SEQUENCE [LARGE SCALE GENOMIC DNA]</scope>
    <source>
        <strain evidence="2 3">GR2756</strain>
    </source>
</reference>
<keyword evidence="3" id="KW-1185">Reference proteome</keyword>
<gene>
    <name evidence="2" type="ORF">RQX22_03500</name>
</gene>
<organism evidence="2 3">
    <name type="scientific">Sphingosinicella rhizophila</name>
    <dbReference type="NCBI Taxonomy" id="3050082"/>
    <lineage>
        <taxon>Bacteria</taxon>
        <taxon>Pseudomonadati</taxon>
        <taxon>Pseudomonadota</taxon>
        <taxon>Alphaproteobacteria</taxon>
        <taxon>Sphingomonadales</taxon>
        <taxon>Sphingosinicellaceae</taxon>
        <taxon>Sphingosinicella</taxon>
    </lineage>
</organism>
<evidence type="ECO:0000259" key="1">
    <source>
        <dbReference type="Pfam" id="PF08241"/>
    </source>
</evidence>
<keyword evidence="2" id="KW-0489">Methyltransferase</keyword>